<dbReference type="EMBL" id="BPWL01000009">
    <property type="protein sequence ID" value="GJJ13924.1"/>
    <property type="molecule type" value="Genomic_DNA"/>
</dbReference>
<feature type="domain" description="BTB" evidence="2">
    <location>
        <begin position="27"/>
        <end position="105"/>
    </location>
</feature>
<dbReference type="InterPro" id="IPR000210">
    <property type="entry name" value="BTB/POZ_dom"/>
</dbReference>
<proteinExistence type="predicted"/>
<dbReference type="Gene3D" id="3.30.710.10">
    <property type="entry name" value="Potassium Channel Kv1.1, Chain A"/>
    <property type="match status" value="1"/>
</dbReference>
<dbReference type="Proteomes" id="UP001050691">
    <property type="component" value="Unassembled WGS sequence"/>
</dbReference>
<keyword evidence="4" id="KW-1185">Reference proteome</keyword>
<dbReference type="PROSITE" id="PS50097">
    <property type="entry name" value="BTB"/>
    <property type="match status" value="1"/>
</dbReference>
<dbReference type="InterPro" id="IPR011333">
    <property type="entry name" value="SKP1/BTB/POZ_sf"/>
</dbReference>
<accession>A0AAV5ALB1</accession>
<protein>
    <recommendedName>
        <fullName evidence="2">BTB domain-containing protein</fullName>
    </recommendedName>
</protein>
<evidence type="ECO:0000256" key="1">
    <source>
        <dbReference type="SAM" id="MobiDB-lite"/>
    </source>
</evidence>
<name>A0AAV5ALB1_9AGAM</name>
<gene>
    <name evidence="3" type="ORF">Clacol_008181</name>
</gene>
<dbReference type="AlphaFoldDB" id="A0AAV5ALB1"/>
<reference evidence="3" key="1">
    <citation type="submission" date="2021-10" db="EMBL/GenBank/DDBJ databases">
        <title>De novo Genome Assembly of Clathrus columnatus (Basidiomycota, Fungi) Using Illumina and Nanopore Sequence Data.</title>
        <authorList>
            <person name="Ogiso-Tanaka E."/>
            <person name="Itagaki H."/>
            <person name="Hosoya T."/>
            <person name="Hosaka K."/>
        </authorList>
    </citation>
    <scope>NUCLEOTIDE SEQUENCE</scope>
    <source>
        <strain evidence="3">MO-923</strain>
    </source>
</reference>
<feature type="compositionally biased region" description="Polar residues" evidence="1">
    <location>
        <begin position="641"/>
        <end position="658"/>
    </location>
</feature>
<organism evidence="3 4">
    <name type="scientific">Clathrus columnatus</name>
    <dbReference type="NCBI Taxonomy" id="1419009"/>
    <lineage>
        <taxon>Eukaryota</taxon>
        <taxon>Fungi</taxon>
        <taxon>Dikarya</taxon>
        <taxon>Basidiomycota</taxon>
        <taxon>Agaricomycotina</taxon>
        <taxon>Agaricomycetes</taxon>
        <taxon>Phallomycetidae</taxon>
        <taxon>Phallales</taxon>
        <taxon>Clathraceae</taxon>
        <taxon>Clathrus</taxon>
    </lineage>
</organism>
<dbReference type="PANTHER" id="PTHR47369">
    <property type="entry name" value="BTB/POZ DOMAIN-CONTAINING PROTEIN"/>
    <property type="match status" value="1"/>
</dbReference>
<feature type="region of interest" description="Disordered" evidence="1">
    <location>
        <begin position="626"/>
        <end position="659"/>
    </location>
</feature>
<evidence type="ECO:0000313" key="3">
    <source>
        <dbReference type="EMBL" id="GJJ13924.1"/>
    </source>
</evidence>
<evidence type="ECO:0000259" key="2">
    <source>
        <dbReference type="PROSITE" id="PS50097"/>
    </source>
</evidence>
<comment type="caution">
    <text evidence="3">The sequence shown here is derived from an EMBL/GenBank/DDBJ whole genome shotgun (WGS) entry which is preliminary data.</text>
</comment>
<evidence type="ECO:0000313" key="4">
    <source>
        <dbReference type="Proteomes" id="UP001050691"/>
    </source>
</evidence>
<dbReference type="PANTHER" id="PTHR47369:SF1">
    <property type="entry name" value="BTB_POZ DOMAIN-CONTAINING PROTEIN"/>
    <property type="match status" value="1"/>
</dbReference>
<sequence>MTLSSSKYTPNEIQSHLYLSFLHGYTSDVSLHVKARSWEAIYQLHRVVLIQAGFFRSLFTAGFIESQNPRGSGVAEDEVHVRFDDLNITRAGMSTSICIARLYGGGPKLYVPHTLLTTPTYPLTPAFPDNMMSFSFDHPPGHHPATPRFLLSLLATSVYLSISSVTSQALSLILSSISPYTIIRYLNFAIGKGIGPPDDSDPETAIGLEHIAKPIPSRPDSRLSITPSISTLTADSVLIESQSNIETLQKLGNGHLTGTPPFNYGGIGDKLGESCACWLLRWGADMLSLKETPLDDTRTPTNLEQTRHVFSSIWTKGGLSSAWACAVIASDDFFVKSEWDRYEFATKVLKLRYRQKSDFYSEEKEWTELFTTGIRYCHLTFDELVAISQDISPLTGQPYVSVQVIHSAHWMRSLLQHRILARPIAFVRTADSSPPPQNKDLGITVSASELSETHPSSIISSFQRPVVLYPVPNDSSQRLGDVDNAFSSGNASIDQLFGNSFTQSASETSRPPPSQSNFFGILPPCCTTLPPSDSRGKTRWSPFPPFRFGVEFWGIEDLPEKFRIHSHTSTIDPLPRPSIPPVSRVAAMISVENSHNEQPPVPRTFLPIRELNSMPSLNSIVSARAVPGSPRLSPQHPPESPTYSHFPVSSSPNHSGMSTPLVPVPIQPYRDPRMAISAHFTISCTSITGSSLTRFTSSPDQFAVSQSWGWKSSSLWPDDDDTDAFKKLKPPKESSLRAMIIIGLV</sequence>